<sequence length="230" mass="24809">MKHREISKGVYALETGFVRVFLLEHEGVLTLIDTGIPGMGEKILSAIESLGYDRKALKHILITHFHMDHIGSLEEIKSRTGALVYVHKDEAATIGTVPATEAAPGIAKKLMFELLIKKSRQTPQPSVPVDVTLEGGEILDFAGGLQVIATPGHSPGHTSYFLSREGGILFVGDAASGGRLPGYPMLFNKKETAIRSLALIGNMNFEKAYFSHGKPIESGAPGKFRKAFGV</sequence>
<dbReference type="AlphaFoldDB" id="A0A841RC83"/>
<dbReference type="RefSeq" id="WP_184747795.1">
    <property type="nucleotide sequence ID" value="NZ_JACHGJ010000007.1"/>
</dbReference>
<feature type="domain" description="Metallo-beta-lactamase" evidence="1">
    <location>
        <begin position="17"/>
        <end position="212"/>
    </location>
</feature>
<dbReference type="PANTHER" id="PTHR42951">
    <property type="entry name" value="METALLO-BETA-LACTAMASE DOMAIN-CONTAINING"/>
    <property type="match status" value="1"/>
</dbReference>
<dbReference type="PANTHER" id="PTHR42951:SF17">
    <property type="entry name" value="METALLO-BETA-LACTAMASE DOMAIN-CONTAINING PROTEIN"/>
    <property type="match status" value="1"/>
</dbReference>
<keyword evidence="2" id="KW-0378">Hydrolase</keyword>
<organism evidence="2 3">
    <name type="scientific">Spirochaeta isovalerica</name>
    <dbReference type="NCBI Taxonomy" id="150"/>
    <lineage>
        <taxon>Bacteria</taxon>
        <taxon>Pseudomonadati</taxon>
        <taxon>Spirochaetota</taxon>
        <taxon>Spirochaetia</taxon>
        <taxon>Spirochaetales</taxon>
        <taxon>Spirochaetaceae</taxon>
        <taxon>Spirochaeta</taxon>
    </lineage>
</organism>
<dbReference type="CDD" id="cd07721">
    <property type="entry name" value="yflN-like_MBL-fold"/>
    <property type="match status" value="1"/>
</dbReference>
<dbReference type="Proteomes" id="UP000587760">
    <property type="component" value="Unassembled WGS sequence"/>
</dbReference>
<reference evidence="2 3" key="1">
    <citation type="submission" date="2020-08" db="EMBL/GenBank/DDBJ databases">
        <title>Genomic Encyclopedia of Type Strains, Phase IV (KMG-IV): sequencing the most valuable type-strain genomes for metagenomic binning, comparative biology and taxonomic classification.</title>
        <authorList>
            <person name="Goeker M."/>
        </authorList>
    </citation>
    <scope>NUCLEOTIDE SEQUENCE [LARGE SCALE GENOMIC DNA]</scope>
    <source>
        <strain evidence="2 3">DSM 2461</strain>
    </source>
</reference>
<evidence type="ECO:0000313" key="3">
    <source>
        <dbReference type="Proteomes" id="UP000587760"/>
    </source>
</evidence>
<dbReference type="Gene3D" id="3.60.15.10">
    <property type="entry name" value="Ribonuclease Z/Hydroxyacylglutathione hydrolase-like"/>
    <property type="match status" value="1"/>
</dbReference>
<comment type="caution">
    <text evidence="2">The sequence shown here is derived from an EMBL/GenBank/DDBJ whole genome shotgun (WGS) entry which is preliminary data.</text>
</comment>
<dbReference type="GO" id="GO:0016787">
    <property type="term" value="F:hydrolase activity"/>
    <property type="evidence" value="ECO:0007669"/>
    <property type="project" value="UniProtKB-KW"/>
</dbReference>
<dbReference type="SMART" id="SM00849">
    <property type="entry name" value="Lactamase_B"/>
    <property type="match status" value="1"/>
</dbReference>
<gene>
    <name evidence="2" type="ORF">HNR50_003233</name>
</gene>
<accession>A0A841RC83</accession>
<keyword evidence="3" id="KW-1185">Reference proteome</keyword>
<dbReference type="InterPro" id="IPR036866">
    <property type="entry name" value="RibonucZ/Hydroxyglut_hydro"/>
</dbReference>
<name>A0A841RC83_9SPIO</name>
<evidence type="ECO:0000259" key="1">
    <source>
        <dbReference type="SMART" id="SM00849"/>
    </source>
</evidence>
<dbReference type="EMBL" id="JACHGJ010000007">
    <property type="protein sequence ID" value="MBB6481553.1"/>
    <property type="molecule type" value="Genomic_DNA"/>
</dbReference>
<dbReference type="SUPFAM" id="SSF56281">
    <property type="entry name" value="Metallo-hydrolase/oxidoreductase"/>
    <property type="match status" value="1"/>
</dbReference>
<protein>
    <submittedName>
        <fullName evidence="2">Glyoxylase-like metal-dependent hydrolase (Beta-lactamase superfamily II)</fullName>
    </submittedName>
</protein>
<evidence type="ECO:0000313" key="2">
    <source>
        <dbReference type="EMBL" id="MBB6481553.1"/>
    </source>
</evidence>
<proteinExistence type="predicted"/>
<dbReference type="InterPro" id="IPR050855">
    <property type="entry name" value="NDM-1-like"/>
</dbReference>
<dbReference type="InterPro" id="IPR001279">
    <property type="entry name" value="Metallo-B-lactamas"/>
</dbReference>
<dbReference type="Pfam" id="PF00753">
    <property type="entry name" value="Lactamase_B"/>
    <property type="match status" value="1"/>
</dbReference>